<evidence type="ECO:0000313" key="2">
    <source>
        <dbReference type="Proteomes" id="UP001212841"/>
    </source>
</evidence>
<evidence type="ECO:0000313" key="1">
    <source>
        <dbReference type="EMBL" id="KAJ3054860.1"/>
    </source>
</evidence>
<accession>A0AAD5X4L3</accession>
<comment type="caution">
    <text evidence="1">The sequence shown here is derived from an EMBL/GenBank/DDBJ whole genome shotgun (WGS) entry which is preliminary data.</text>
</comment>
<protein>
    <submittedName>
        <fullName evidence="1">Uncharacterized protein</fullName>
    </submittedName>
</protein>
<dbReference type="EMBL" id="JADGJD010000111">
    <property type="protein sequence ID" value="KAJ3054860.1"/>
    <property type="molecule type" value="Genomic_DNA"/>
</dbReference>
<proteinExistence type="predicted"/>
<keyword evidence="2" id="KW-1185">Reference proteome</keyword>
<sequence length="226" mass="25190">MPKSKFQIGLEAEVAAIPDEELANLEACPTNSEDFWFRNSENGTRTRIDLILLDTLRQLKIARPAETSKMSAWTEISLSWPSETVELSGRGDYFIGYSSSENAEDALQTLLMAGEAKVLDGEKNLAWEFVWVDNNGVIVNSAVISEISEVQTWLSYIIINARSSTPTAIPKMSLEDLSKFAVKIERFTTATSSSKEELVVDEDELRAFEQEFKRQLALSAKKAAKA</sequence>
<organism evidence="1 2">
    <name type="scientific">Rhizophlyctis rosea</name>
    <dbReference type="NCBI Taxonomy" id="64517"/>
    <lineage>
        <taxon>Eukaryota</taxon>
        <taxon>Fungi</taxon>
        <taxon>Fungi incertae sedis</taxon>
        <taxon>Chytridiomycota</taxon>
        <taxon>Chytridiomycota incertae sedis</taxon>
        <taxon>Chytridiomycetes</taxon>
        <taxon>Rhizophlyctidales</taxon>
        <taxon>Rhizophlyctidaceae</taxon>
        <taxon>Rhizophlyctis</taxon>
    </lineage>
</organism>
<dbReference type="Proteomes" id="UP001212841">
    <property type="component" value="Unassembled WGS sequence"/>
</dbReference>
<reference evidence="1" key="1">
    <citation type="submission" date="2020-05" db="EMBL/GenBank/DDBJ databases">
        <title>Phylogenomic resolution of chytrid fungi.</title>
        <authorList>
            <person name="Stajich J.E."/>
            <person name="Amses K."/>
            <person name="Simmons R."/>
            <person name="Seto K."/>
            <person name="Myers J."/>
            <person name="Bonds A."/>
            <person name="Quandt C.A."/>
            <person name="Barry K."/>
            <person name="Liu P."/>
            <person name="Grigoriev I."/>
            <person name="Longcore J.E."/>
            <person name="James T.Y."/>
        </authorList>
    </citation>
    <scope>NUCLEOTIDE SEQUENCE</scope>
    <source>
        <strain evidence="1">JEL0318</strain>
    </source>
</reference>
<gene>
    <name evidence="1" type="ORF">HK097_000616</name>
</gene>
<dbReference type="AlphaFoldDB" id="A0AAD5X4L3"/>
<name>A0AAD5X4L3_9FUNG</name>